<keyword evidence="2" id="KW-1185">Reference proteome</keyword>
<protein>
    <submittedName>
        <fullName evidence="3">Uncharacterized protein</fullName>
    </submittedName>
</protein>
<evidence type="ECO:0000313" key="3">
    <source>
        <dbReference type="WBParaSite" id="maker-uti_cns_0002022-snap-gene-0.12-mRNA-1"/>
    </source>
</evidence>
<accession>A0A1I8GHY0</accession>
<dbReference type="WBParaSite" id="maker-uti_cns_0002022-snap-gene-0.12-mRNA-1">
    <property type="protein sequence ID" value="maker-uti_cns_0002022-snap-gene-0.12-mRNA-1"/>
    <property type="gene ID" value="maker-uti_cns_0002022-snap-gene-0.12"/>
</dbReference>
<dbReference type="Proteomes" id="UP000095280">
    <property type="component" value="Unplaced"/>
</dbReference>
<evidence type="ECO:0000256" key="1">
    <source>
        <dbReference type="SAM" id="MobiDB-lite"/>
    </source>
</evidence>
<reference evidence="3" key="1">
    <citation type="submission" date="2016-11" db="UniProtKB">
        <authorList>
            <consortium name="WormBaseParasite"/>
        </authorList>
    </citation>
    <scope>IDENTIFICATION</scope>
</reference>
<sequence>MPQMANRFSRAADSPKESQLGYCGTKEAHQTKLMSRKPT</sequence>
<name>A0A1I8GHY0_9PLAT</name>
<proteinExistence type="predicted"/>
<feature type="region of interest" description="Disordered" evidence="1">
    <location>
        <begin position="1"/>
        <end position="39"/>
    </location>
</feature>
<dbReference type="AlphaFoldDB" id="A0A1I8GHY0"/>
<evidence type="ECO:0000313" key="2">
    <source>
        <dbReference type="Proteomes" id="UP000095280"/>
    </source>
</evidence>
<organism evidence="2 3">
    <name type="scientific">Macrostomum lignano</name>
    <dbReference type="NCBI Taxonomy" id="282301"/>
    <lineage>
        <taxon>Eukaryota</taxon>
        <taxon>Metazoa</taxon>
        <taxon>Spiralia</taxon>
        <taxon>Lophotrochozoa</taxon>
        <taxon>Platyhelminthes</taxon>
        <taxon>Rhabditophora</taxon>
        <taxon>Macrostomorpha</taxon>
        <taxon>Macrostomida</taxon>
        <taxon>Macrostomidae</taxon>
        <taxon>Macrostomum</taxon>
    </lineage>
</organism>